<evidence type="ECO:0000313" key="1">
    <source>
        <dbReference type="EMBL" id="EMG11638.1"/>
    </source>
</evidence>
<dbReference type="Proteomes" id="UP000011776">
    <property type="component" value="Unassembled WGS sequence"/>
</dbReference>
<name>M3GY58_LEPIR</name>
<accession>M3GY58</accession>
<dbReference type="AlphaFoldDB" id="M3GY58"/>
<comment type="caution">
    <text evidence="1">The sequence shown here is derived from an EMBL/GenBank/DDBJ whole genome shotgun (WGS) entry which is preliminary data.</text>
</comment>
<evidence type="ECO:0000313" key="2">
    <source>
        <dbReference type="Proteomes" id="UP000011776"/>
    </source>
</evidence>
<reference evidence="1 2" key="1">
    <citation type="submission" date="2013-02" db="EMBL/GenBank/DDBJ databases">
        <authorList>
            <person name="Harkins D.M."/>
            <person name="Durkin A.S."/>
            <person name="Brinkac L.M."/>
            <person name="Haft D.H."/>
            <person name="Selengut J.D."/>
            <person name="Sanka R."/>
            <person name="DePew J."/>
            <person name="Purushe J."/>
            <person name="Tulsiani S.M."/>
            <person name="Graham G.C."/>
            <person name="Burns M.-A."/>
            <person name="Dohnt M.F."/>
            <person name="Smythe L.D."/>
            <person name="McKay D.B."/>
            <person name="Craig S.B."/>
            <person name="Vinetz J.M."/>
            <person name="Sutton G.G."/>
            <person name="Nierman W.C."/>
            <person name="Fouts D.E."/>
        </authorList>
    </citation>
    <scope>NUCLEOTIDE SEQUENCE [LARGE SCALE GENOMIC DNA]</scope>
    <source>
        <strain evidence="1 2">LT2186</strain>
    </source>
</reference>
<protein>
    <submittedName>
        <fullName evidence="1">Uncharacterized protein</fullName>
    </submittedName>
</protein>
<dbReference type="EMBL" id="AFME02000149">
    <property type="protein sequence ID" value="EMG11638.1"/>
    <property type="molecule type" value="Genomic_DNA"/>
</dbReference>
<proteinExistence type="predicted"/>
<gene>
    <name evidence="1" type="ORF">LEP1GSC151_5880</name>
</gene>
<sequence>MFCLNWGFERSVKIVPQKLASVLEWSFDSERKLELSSFEILEKPNELFLEDNFRKS</sequence>
<organism evidence="1 2">
    <name type="scientific">Leptospira interrogans serovar Grippotyphosa str. LT2186</name>
    <dbReference type="NCBI Taxonomy" id="1001599"/>
    <lineage>
        <taxon>Bacteria</taxon>
        <taxon>Pseudomonadati</taxon>
        <taxon>Spirochaetota</taxon>
        <taxon>Spirochaetia</taxon>
        <taxon>Leptospirales</taxon>
        <taxon>Leptospiraceae</taxon>
        <taxon>Leptospira</taxon>
    </lineage>
</organism>
<dbReference type="BioCyc" id="LINT1001599:G11K9-3674-MONOMER"/>